<dbReference type="Gene3D" id="1.10.287.110">
    <property type="entry name" value="DnaJ domain"/>
    <property type="match status" value="1"/>
</dbReference>
<comment type="subunit">
    <text evidence="11">Homodimer.</text>
</comment>
<dbReference type="Gene3D" id="2.10.230.10">
    <property type="entry name" value="Heat shock protein DnaJ, cysteine-rich domain"/>
    <property type="match status" value="1"/>
</dbReference>
<dbReference type="GO" id="GO:0051082">
    <property type="term" value="F:unfolded protein binding"/>
    <property type="evidence" value="ECO:0007669"/>
    <property type="project" value="UniProtKB-UniRule"/>
</dbReference>
<dbReference type="SUPFAM" id="SSF46565">
    <property type="entry name" value="Chaperone J-domain"/>
    <property type="match status" value="1"/>
</dbReference>
<dbReference type="PROSITE" id="PS51188">
    <property type="entry name" value="ZF_CR"/>
    <property type="match status" value="1"/>
</dbReference>
<dbReference type="InterPro" id="IPR012724">
    <property type="entry name" value="DnaJ"/>
</dbReference>
<keyword evidence="1 11" id="KW-0963">Cytoplasm</keyword>
<comment type="caution">
    <text evidence="16">The sequence shown here is derived from an EMBL/GenBank/DDBJ whole genome shotgun (WGS) entry which is preliminary data.</text>
</comment>
<dbReference type="FunFam" id="2.60.260.20:FF:000005">
    <property type="entry name" value="Chaperone protein dnaJ 1, mitochondrial"/>
    <property type="match status" value="1"/>
</dbReference>
<dbReference type="NCBIfam" id="NF008035">
    <property type="entry name" value="PRK10767.1"/>
    <property type="match status" value="1"/>
</dbReference>
<feature type="binding site" evidence="11">
    <location>
        <position position="165"/>
    </location>
    <ligand>
        <name>Zn(2+)</name>
        <dbReference type="ChEBI" id="CHEBI:29105"/>
        <label>2</label>
    </ligand>
</feature>
<evidence type="ECO:0000256" key="10">
    <source>
        <dbReference type="ARBA" id="ARBA00067609"/>
    </source>
</evidence>
<evidence type="ECO:0000256" key="11">
    <source>
        <dbReference type="HAMAP-Rule" id="MF_01152"/>
    </source>
</evidence>
<dbReference type="InterPro" id="IPR018253">
    <property type="entry name" value="DnaJ_domain_CS"/>
</dbReference>
<dbReference type="RefSeq" id="WP_106351028.1">
    <property type="nucleotide sequence ID" value="NZ_PVUE01000028.1"/>
</dbReference>
<evidence type="ECO:0000256" key="12">
    <source>
        <dbReference type="PROSITE-ProRule" id="PRU00546"/>
    </source>
</evidence>
<dbReference type="HAMAP" id="MF_01152">
    <property type="entry name" value="DnaJ"/>
    <property type="match status" value="1"/>
</dbReference>
<keyword evidence="17" id="KW-1185">Reference proteome</keyword>
<evidence type="ECO:0000313" key="16">
    <source>
        <dbReference type="EMBL" id="PRZ31390.1"/>
    </source>
</evidence>
<comment type="domain">
    <text evidence="11">The J domain is necessary and sufficient to stimulate DnaK ATPase activity. Zinc center 1 plays an important role in the autonomous, DnaK-independent chaperone activity of DnaJ. Zinc center 2 is essential for interaction with DnaK and for DnaJ activity.</text>
</comment>
<dbReference type="SUPFAM" id="SSF57938">
    <property type="entry name" value="DnaJ/Hsp40 cysteine-rich domain"/>
    <property type="match status" value="1"/>
</dbReference>
<evidence type="ECO:0000256" key="4">
    <source>
        <dbReference type="ARBA" id="ARBA00022737"/>
    </source>
</evidence>
<dbReference type="SMART" id="SM00271">
    <property type="entry name" value="DnaJ"/>
    <property type="match status" value="1"/>
</dbReference>
<evidence type="ECO:0000256" key="8">
    <source>
        <dbReference type="ARBA" id="ARBA00023186"/>
    </source>
</evidence>
<dbReference type="GO" id="GO:0005524">
    <property type="term" value="F:ATP binding"/>
    <property type="evidence" value="ECO:0007669"/>
    <property type="project" value="InterPro"/>
</dbReference>
<evidence type="ECO:0000256" key="6">
    <source>
        <dbReference type="ARBA" id="ARBA00022833"/>
    </source>
</evidence>
<dbReference type="Pfam" id="PF00226">
    <property type="entry name" value="DnaJ"/>
    <property type="match status" value="1"/>
</dbReference>
<gene>
    <name evidence="11" type="primary">dnaJ</name>
    <name evidence="16" type="ORF">CLV47_12828</name>
</gene>
<dbReference type="Gene3D" id="2.60.260.20">
    <property type="entry name" value="Urease metallochaperone UreE, N-terminal domain"/>
    <property type="match status" value="2"/>
</dbReference>
<dbReference type="AlphaFoldDB" id="A0A2T0Z4X2"/>
<proteinExistence type="inferred from homology"/>
<keyword evidence="5 11" id="KW-0863">Zinc-finger</keyword>
<feature type="repeat" description="CXXCXGXG motif" evidence="11">
    <location>
        <begin position="145"/>
        <end position="152"/>
    </location>
</feature>
<evidence type="ECO:0000256" key="2">
    <source>
        <dbReference type="ARBA" id="ARBA00022705"/>
    </source>
</evidence>
<dbReference type="PANTHER" id="PTHR43096">
    <property type="entry name" value="DNAJ HOMOLOG 1, MITOCHONDRIAL-RELATED"/>
    <property type="match status" value="1"/>
</dbReference>
<comment type="subcellular location">
    <subcellularLocation>
        <location evidence="11">Cytoplasm</location>
    </subcellularLocation>
</comment>
<dbReference type="InterPro" id="IPR002939">
    <property type="entry name" value="DnaJ_C"/>
</dbReference>
<dbReference type="GO" id="GO:0006260">
    <property type="term" value="P:DNA replication"/>
    <property type="evidence" value="ECO:0007669"/>
    <property type="project" value="UniProtKB-KW"/>
</dbReference>
<keyword evidence="2 11" id="KW-0235">DNA replication</keyword>
<dbReference type="Proteomes" id="UP000237752">
    <property type="component" value="Unassembled WGS sequence"/>
</dbReference>
<dbReference type="CDD" id="cd10747">
    <property type="entry name" value="DnaJ_C"/>
    <property type="match status" value="1"/>
</dbReference>
<keyword evidence="4 11" id="KW-0677">Repeat</keyword>
<feature type="binding site" evidence="11">
    <location>
        <position position="162"/>
    </location>
    <ligand>
        <name>Zn(2+)</name>
        <dbReference type="ChEBI" id="CHEBI:29105"/>
        <label>2</label>
    </ligand>
</feature>
<feature type="repeat" description="CXXCXGXG motif" evidence="11">
    <location>
        <begin position="202"/>
        <end position="209"/>
    </location>
</feature>
<feature type="binding site" evidence="11">
    <location>
        <position position="191"/>
    </location>
    <ligand>
        <name>Zn(2+)</name>
        <dbReference type="ChEBI" id="CHEBI:29105"/>
        <label>2</label>
    </ligand>
</feature>
<keyword evidence="7 11" id="KW-0346">Stress response</keyword>
<dbReference type="GO" id="GO:0008270">
    <property type="term" value="F:zinc ion binding"/>
    <property type="evidence" value="ECO:0007669"/>
    <property type="project" value="UniProtKB-UniRule"/>
</dbReference>
<evidence type="ECO:0000313" key="17">
    <source>
        <dbReference type="Proteomes" id="UP000237752"/>
    </source>
</evidence>
<reference evidence="16 17" key="1">
    <citation type="submission" date="2018-03" db="EMBL/GenBank/DDBJ databases">
        <title>Genomic Encyclopedia of Archaeal and Bacterial Type Strains, Phase II (KMG-II): from individual species to whole genera.</title>
        <authorList>
            <person name="Goeker M."/>
        </authorList>
    </citation>
    <scope>NUCLEOTIDE SEQUENCE [LARGE SCALE GENOMIC DNA]</scope>
    <source>
        <strain evidence="16 17">DSM 100065</strain>
    </source>
</reference>
<feature type="region of interest" description="Disordered" evidence="13">
    <location>
        <begin position="355"/>
        <end position="381"/>
    </location>
</feature>
<dbReference type="PROSITE" id="PS00636">
    <property type="entry name" value="DNAJ_1"/>
    <property type="match status" value="1"/>
</dbReference>
<dbReference type="OrthoDB" id="9779889at2"/>
<feature type="binding site" evidence="11">
    <location>
        <position position="188"/>
    </location>
    <ligand>
        <name>Zn(2+)</name>
        <dbReference type="ChEBI" id="CHEBI:29105"/>
        <label>2</label>
    </ligand>
</feature>
<sequence length="381" mass="40396">MAKDYFAILGVSKEATPEEIKRAYRKRARDLHPDVNPDPHAQEQFKEVSTAYEVLTDPEKRRIIDLGGDPYAPGGGMGGGAGGFSGFGGFGDIMDAFFGGGGGNTRQRRSRIRPGADALLGVELSLAEIAFGTTKEFVVDTAILCDSCEGAGTAPGTSPAECGTCSGTGEIQAVQRTMLGQMMVSRECHVCHGTGVVIPSPCQKCGGDGRVRSRRTVSAKVPAGVEDGMRIRLASQGEVGPGGGPPGDLYLEINQVAHDIFTREGDDLHCRVTLPMTSAALGTTLDLVNLDESVESLEIKAGTQPGDKITLRGKGVPRLRSTQRGSLIVHLEVKTPVRLDDEQEDLLRQLAKLRGEEGEASTKANPSGGLFSRMRDAFNGR</sequence>
<evidence type="ECO:0000256" key="3">
    <source>
        <dbReference type="ARBA" id="ARBA00022723"/>
    </source>
</evidence>
<feature type="binding site" evidence="11">
    <location>
        <position position="148"/>
    </location>
    <ligand>
        <name>Zn(2+)</name>
        <dbReference type="ChEBI" id="CHEBI:29105"/>
        <label>1</label>
    </ligand>
</feature>
<dbReference type="InterPro" id="IPR036410">
    <property type="entry name" value="HSP_DnaJ_Cys-rich_dom_sf"/>
</dbReference>
<evidence type="ECO:0000256" key="5">
    <source>
        <dbReference type="ARBA" id="ARBA00022771"/>
    </source>
</evidence>
<feature type="domain" description="J" evidence="14">
    <location>
        <begin position="4"/>
        <end position="68"/>
    </location>
</feature>
<dbReference type="CDD" id="cd10719">
    <property type="entry name" value="DnaJ_zf"/>
    <property type="match status" value="1"/>
</dbReference>
<dbReference type="PRINTS" id="PR00625">
    <property type="entry name" value="JDOMAIN"/>
</dbReference>
<dbReference type="EMBL" id="PVUE01000028">
    <property type="protein sequence ID" value="PRZ31390.1"/>
    <property type="molecule type" value="Genomic_DNA"/>
</dbReference>
<name>A0A2T0Z4X2_9ACTN</name>
<dbReference type="InterPro" id="IPR001305">
    <property type="entry name" value="HSP_DnaJ_Cys-rich_dom"/>
</dbReference>
<feature type="repeat" description="CXXCXGXG motif" evidence="11">
    <location>
        <begin position="162"/>
        <end position="169"/>
    </location>
</feature>
<dbReference type="Pfam" id="PF01556">
    <property type="entry name" value="DnaJ_C"/>
    <property type="match status" value="1"/>
</dbReference>
<keyword evidence="6 11" id="KW-0862">Zinc</keyword>
<dbReference type="GO" id="GO:0005737">
    <property type="term" value="C:cytoplasm"/>
    <property type="evidence" value="ECO:0007669"/>
    <property type="project" value="UniProtKB-SubCell"/>
</dbReference>
<evidence type="ECO:0000259" key="14">
    <source>
        <dbReference type="PROSITE" id="PS50076"/>
    </source>
</evidence>
<dbReference type="InterPro" id="IPR001623">
    <property type="entry name" value="DnaJ_domain"/>
</dbReference>
<comment type="function">
    <text evidence="11">Participates actively in the response to hyperosmotic and heat shock by preventing the aggregation of stress-denatured proteins and by disaggregating proteins, also in an autonomous, DnaK-independent fashion. Unfolded proteins bind initially to DnaJ; upon interaction with the DnaJ-bound protein, DnaK hydrolyzes its bound ATP, resulting in the formation of a stable complex. GrpE releases ADP from DnaK; ATP binding to DnaK triggers the release of the substrate protein, thus completing the reaction cycle. Several rounds of ATP-dependent interactions between DnaJ, DnaK and GrpE are required for fully efficient folding. Also involved, together with DnaK and GrpE, in the DNA replication of plasmids through activation of initiation proteins.</text>
</comment>
<dbReference type="GO" id="GO:0042026">
    <property type="term" value="P:protein refolding"/>
    <property type="evidence" value="ECO:0007669"/>
    <property type="project" value="TreeGrafter"/>
</dbReference>
<dbReference type="PROSITE" id="PS50076">
    <property type="entry name" value="DNAJ_2"/>
    <property type="match status" value="1"/>
</dbReference>
<feature type="binding site" evidence="11">
    <location>
        <position position="202"/>
    </location>
    <ligand>
        <name>Zn(2+)</name>
        <dbReference type="ChEBI" id="CHEBI:29105"/>
        <label>1</label>
    </ligand>
</feature>
<dbReference type="GO" id="GO:0009408">
    <property type="term" value="P:response to heat"/>
    <property type="evidence" value="ECO:0007669"/>
    <property type="project" value="InterPro"/>
</dbReference>
<keyword evidence="3 11" id="KW-0479">Metal-binding</keyword>
<evidence type="ECO:0000259" key="15">
    <source>
        <dbReference type="PROSITE" id="PS51188"/>
    </source>
</evidence>
<dbReference type="NCBIfam" id="NF010871">
    <property type="entry name" value="PRK14278.1"/>
    <property type="match status" value="1"/>
</dbReference>
<dbReference type="PANTHER" id="PTHR43096:SF48">
    <property type="entry name" value="CHAPERONE PROTEIN DNAJ"/>
    <property type="match status" value="1"/>
</dbReference>
<feature type="binding site" evidence="11">
    <location>
        <position position="145"/>
    </location>
    <ligand>
        <name>Zn(2+)</name>
        <dbReference type="ChEBI" id="CHEBI:29105"/>
        <label>1</label>
    </ligand>
</feature>
<evidence type="ECO:0000256" key="7">
    <source>
        <dbReference type="ARBA" id="ARBA00023016"/>
    </source>
</evidence>
<dbReference type="GO" id="GO:0031072">
    <property type="term" value="F:heat shock protein binding"/>
    <property type="evidence" value="ECO:0007669"/>
    <property type="project" value="InterPro"/>
</dbReference>
<evidence type="ECO:0000256" key="9">
    <source>
        <dbReference type="ARBA" id="ARBA00061004"/>
    </source>
</evidence>
<organism evidence="16 17">
    <name type="scientific">Antricoccus suffuscus</name>
    <dbReference type="NCBI Taxonomy" id="1629062"/>
    <lineage>
        <taxon>Bacteria</taxon>
        <taxon>Bacillati</taxon>
        <taxon>Actinomycetota</taxon>
        <taxon>Actinomycetes</taxon>
        <taxon>Geodermatophilales</taxon>
        <taxon>Antricoccaceae</taxon>
        <taxon>Antricoccus</taxon>
    </lineage>
</organism>
<dbReference type="InterPro" id="IPR008971">
    <property type="entry name" value="HSP40/DnaJ_pept-bd"/>
</dbReference>
<evidence type="ECO:0000256" key="1">
    <source>
        <dbReference type="ARBA" id="ARBA00022490"/>
    </source>
</evidence>
<feature type="zinc finger region" description="CR-type" evidence="12">
    <location>
        <begin position="132"/>
        <end position="214"/>
    </location>
</feature>
<feature type="repeat" description="CXXCXGXG motif" evidence="11">
    <location>
        <begin position="188"/>
        <end position="195"/>
    </location>
</feature>
<feature type="binding site" evidence="11">
    <location>
        <position position="205"/>
    </location>
    <ligand>
        <name>Zn(2+)</name>
        <dbReference type="ChEBI" id="CHEBI:29105"/>
        <label>1</label>
    </ligand>
</feature>
<feature type="domain" description="CR-type" evidence="15">
    <location>
        <begin position="132"/>
        <end position="214"/>
    </location>
</feature>
<dbReference type="FunFam" id="2.10.230.10:FF:000002">
    <property type="entry name" value="Molecular chaperone DnaJ"/>
    <property type="match status" value="1"/>
</dbReference>
<comment type="cofactor">
    <cofactor evidence="11">
        <name>Zn(2+)</name>
        <dbReference type="ChEBI" id="CHEBI:29105"/>
    </cofactor>
    <text evidence="11">Binds 2 Zn(2+) ions per monomer.</text>
</comment>
<evidence type="ECO:0000256" key="13">
    <source>
        <dbReference type="SAM" id="MobiDB-lite"/>
    </source>
</evidence>
<dbReference type="InterPro" id="IPR036869">
    <property type="entry name" value="J_dom_sf"/>
</dbReference>
<keyword evidence="8 11" id="KW-0143">Chaperone</keyword>
<accession>A0A2T0Z4X2</accession>
<dbReference type="SUPFAM" id="SSF49493">
    <property type="entry name" value="HSP40/DnaJ peptide-binding domain"/>
    <property type="match status" value="2"/>
</dbReference>
<comment type="similarity">
    <text evidence="9 11">Belongs to the DnaJ family.</text>
</comment>
<dbReference type="Pfam" id="PF00684">
    <property type="entry name" value="DnaJ_CXXCXGXG"/>
    <property type="match status" value="1"/>
</dbReference>
<dbReference type="CDD" id="cd06257">
    <property type="entry name" value="DnaJ"/>
    <property type="match status" value="1"/>
</dbReference>
<protein>
    <recommendedName>
        <fullName evidence="10 11">Chaperone protein DnaJ</fullName>
    </recommendedName>
</protein>